<evidence type="ECO:0000313" key="2">
    <source>
        <dbReference type="Proteomes" id="UP000235786"/>
    </source>
</evidence>
<keyword evidence="2" id="KW-1185">Reference proteome</keyword>
<reference evidence="1 2" key="1">
    <citation type="submission" date="2016-04" db="EMBL/GenBank/DDBJ databases">
        <title>A degradative enzymes factory behind the ericoid mycorrhizal symbiosis.</title>
        <authorList>
            <consortium name="DOE Joint Genome Institute"/>
            <person name="Martino E."/>
            <person name="Morin E."/>
            <person name="Grelet G."/>
            <person name="Kuo A."/>
            <person name="Kohler A."/>
            <person name="Daghino S."/>
            <person name="Barry K."/>
            <person name="Choi C."/>
            <person name="Cichocki N."/>
            <person name="Clum A."/>
            <person name="Copeland A."/>
            <person name="Hainaut M."/>
            <person name="Haridas S."/>
            <person name="Labutti K."/>
            <person name="Lindquist E."/>
            <person name="Lipzen A."/>
            <person name="Khouja H.-R."/>
            <person name="Murat C."/>
            <person name="Ohm R."/>
            <person name="Olson A."/>
            <person name="Spatafora J."/>
            <person name="Veneault-Fourrey C."/>
            <person name="Henrissat B."/>
            <person name="Grigoriev I."/>
            <person name="Martin F."/>
            <person name="Perotto S."/>
        </authorList>
    </citation>
    <scope>NUCLEOTIDE SEQUENCE [LARGE SCALE GENOMIC DNA]</scope>
    <source>
        <strain evidence="1 2">F</strain>
    </source>
</reference>
<dbReference type="AlphaFoldDB" id="A0A2J6S6Z5"/>
<accession>A0A2J6S6Z5</accession>
<proteinExistence type="predicted"/>
<dbReference type="Proteomes" id="UP000235786">
    <property type="component" value="Unassembled WGS sequence"/>
</dbReference>
<gene>
    <name evidence="1" type="ORF">L207DRAFT_507437</name>
</gene>
<sequence length="80" mass="9230">MFVSPWISTTSVLRKWRVHWTESPPDPTALIFMRDSDICLGQFSTSQDVFYHLGLSVYLDIVVITSLKARAMVHRKYPEG</sequence>
<dbReference type="EMBL" id="KZ613939">
    <property type="protein sequence ID" value="PMD46528.1"/>
    <property type="molecule type" value="Genomic_DNA"/>
</dbReference>
<organism evidence="1 2">
    <name type="scientific">Hyaloscypha variabilis (strain UAMH 11265 / GT02V1 / F)</name>
    <name type="common">Meliniomyces variabilis</name>
    <dbReference type="NCBI Taxonomy" id="1149755"/>
    <lineage>
        <taxon>Eukaryota</taxon>
        <taxon>Fungi</taxon>
        <taxon>Dikarya</taxon>
        <taxon>Ascomycota</taxon>
        <taxon>Pezizomycotina</taxon>
        <taxon>Leotiomycetes</taxon>
        <taxon>Helotiales</taxon>
        <taxon>Hyaloscyphaceae</taxon>
        <taxon>Hyaloscypha</taxon>
        <taxon>Hyaloscypha variabilis</taxon>
    </lineage>
</organism>
<evidence type="ECO:0000313" key="1">
    <source>
        <dbReference type="EMBL" id="PMD46528.1"/>
    </source>
</evidence>
<protein>
    <submittedName>
        <fullName evidence="1">Uncharacterized protein</fullName>
    </submittedName>
</protein>
<name>A0A2J6S6Z5_HYAVF</name>